<dbReference type="PROSITE" id="PS50846">
    <property type="entry name" value="HMA_2"/>
    <property type="match status" value="1"/>
</dbReference>
<dbReference type="GO" id="GO:0005886">
    <property type="term" value="C:plasma membrane"/>
    <property type="evidence" value="ECO:0007669"/>
    <property type="project" value="UniProtKB-SubCell"/>
</dbReference>
<dbReference type="Pfam" id="PF00403">
    <property type="entry name" value="HMA"/>
    <property type="match status" value="1"/>
</dbReference>
<dbReference type="InterPro" id="IPR008250">
    <property type="entry name" value="ATPase_P-typ_transduc_dom_A_sf"/>
</dbReference>
<keyword evidence="10" id="KW-1278">Translocase</keyword>
<dbReference type="InterPro" id="IPR036163">
    <property type="entry name" value="HMA_dom_sf"/>
</dbReference>
<gene>
    <name evidence="16" type="ORF">BGO89_03795</name>
</gene>
<feature type="transmembrane region" description="Helical" evidence="14">
    <location>
        <begin position="127"/>
        <end position="144"/>
    </location>
</feature>
<protein>
    <recommendedName>
        <fullName evidence="3">P-type Cu(+) transporter</fullName>
        <ecNumber evidence="3">7.2.2.8</ecNumber>
    </recommendedName>
</protein>
<feature type="transmembrane region" description="Helical" evidence="14">
    <location>
        <begin position="347"/>
        <end position="369"/>
    </location>
</feature>
<dbReference type="InterPro" id="IPR044492">
    <property type="entry name" value="P_typ_ATPase_HD_dom"/>
</dbReference>
<feature type="transmembrane region" description="Helical" evidence="14">
    <location>
        <begin position="98"/>
        <end position="115"/>
    </location>
</feature>
<evidence type="ECO:0000256" key="5">
    <source>
        <dbReference type="ARBA" id="ARBA00022475"/>
    </source>
</evidence>
<keyword evidence="11 14" id="KW-1133">Transmembrane helix</keyword>
<dbReference type="Gene3D" id="3.40.50.1000">
    <property type="entry name" value="HAD superfamily/HAD-like"/>
    <property type="match status" value="1"/>
</dbReference>
<dbReference type="AlphaFoldDB" id="A0A1M3L574"/>
<keyword evidence="7 14" id="KW-0479">Metal-binding</keyword>
<dbReference type="SUPFAM" id="SSF56784">
    <property type="entry name" value="HAD-like"/>
    <property type="match status" value="1"/>
</dbReference>
<evidence type="ECO:0000259" key="15">
    <source>
        <dbReference type="PROSITE" id="PS50846"/>
    </source>
</evidence>
<evidence type="ECO:0000256" key="3">
    <source>
        <dbReference type="ARBA" id="ARBA00012517"/>
    </source>
</evidence>
<dbReference type="GO" id="GO:0043682">
    <property type="term" value="F:P-type divalent copper transporter activity"/>
    <property type="evidence" value="ECO:0007669"/>
    <property type="project" value="TreeGrafter"/>
</dbReference>
<name>A0A1M3L574_9BACT</name>
<dbReference type="GO" id="GO:0055070">
    <property type="term" value="P:copper ion homeostasis"/>
    <property type="evidence" value="ECO:0007669"/>
    <property type="project" value="TreeGrafter"/>
</dbReference>
<dbReference type="EC" id="7.2.2.8" evidence="3"/>
<dbReference type="InterPro" id="IPR006121">
    <property type="entry name" value="HMA_dom"/>
</dbReference>
<dbReference type="GO" id="GO:0140581">
    <property type="term" value="F:P-type monovalent copper transporter activity"/>
    <property type="evidence" value="ECO:0007669"/>
    <property type="project" value="UniProtKB-EC"/>
</dbReference>
<feature type="transmembrane region" description="Helical" evidence="14">
    <location>
        <begin position="709"/>
        <end position="727"/>
    </location>
</feature>
<dbReference type="STRING" id="1895771.BGO89_03795"/>
<dbReference type="GO" id="GO:0016887">
    <property type="term" value="F:ATP hydrolysis activity"/>
    <property type="evidence" value="ECO:0007669"/>
    <property type="project" value="InterPro"/>
</dbReference>
<evidence type="ECO:0000256" key="10">
    <source>
        <dbReference type="ARBA" id="ARBA00022967"/>
    </source>
</evidence>
<dbReference type="Proteomes" id="UP000184233">
    <property type="component" value="Unassembled WGS sequence"/>
</dbReference>
<sequence length="732" mass="76761">MSTTVTLPVQGMTCASCVARIERSLQHTPGVESARANLATDNVTITYDPTTVTTDTMASVLHEQGYEVILPKTDSTTSAPTDHQTEEYRRLVQDLRRALALAVPVFLLTMGAMWPPFLDAFGGNMDIINTVALILVTILVAGPGRRFFSIAWRLVKHGTADMNTLVAVGTGAAYLYSAAAVLFPHALGHAHESHLYFDTASTIVALILLGRVLEARAKRRTTEAIRELMTLQPSTALLVRDGQDVTVPIADVGTGDILRVRPGERIPVDGEVVEGTTSIDESMITGESLPVDKTAGSSVAGGTLNTSGSVLIKATAVGADMFVAAIARSVEEAQASKPAIQALADRIAGVFVPIVVAIAVVTFVVWLILGQEVSVAMINGIAVLIIACPCALGLATPTAVIAATGSAARRGILVRDASALELAARVDTVVFDKTGTLTEGRPVVSEWQWADGVDVGRVKGLVAALERSSEHPLAQAVVVSVPDVVRLAVETFDARAGFGAVGIVDGSMVVAGNEALMREYSIWNDWFAGMRDRMAAQGSTTICVGIDGLPVAVIAVTDSVKEHAVETVRTLRDRNVHVVMLSGDHERAARAVATKLGIDDVIAGVRPEGKADAIARLQEQGRIVAMVGDGINDAPALARADVGIAMGTGTDAAMASASVTLLRGDVRLVPSMIGVSHRTVGIIRQNLFWAFAYNVVGIPMAALGLLSPMIAAAAMAFSSVSVVTNSLRARKV</sequence>
<dbReference type="GO" id="GO:0060003">
    <property type="term" value="P:copper ion export"/>
    <property type="evidence" value="ECO:0007669"/>
    <property type="project" value="UniProtKB-ARBA"/>
</dbReference>
<dbReference type="SUPFAM" id="SSF81665">
    <property type="entry name" value="Calcium ATPase, transmembrane domain M"/>
    <property type="match status" value="1"/>
</dbReference>
<dbReference type="InterPro" id="IPR023298">
    <property type="entry name" value="ATPase_P-typ_TM_dom_sf"/>
</dbReference>
<comment type="subcellular location">
    <subcellularLocation>
        <location evidence="1">Cell membrane</location>
        <topology evidence="1">Multi-pass membrane protein</topology>
    </subcellularLocation>
</comment>
<dbReference type="InterPro" id="IPR027256">
    <property type="entry name" value="P-typ_ATPase_IB"/>
</dbReference>
<feature type="transmembrane region" description="Helical" evidence="14">
    <location>
        <begin position="165"/>
        <end position="183"/>
    </location>
</feature>
<feature type="domain" description="HMA" evidence="15">
    <location>
        <begin position="3"/>
        <end position="69"/>
    </location>
</feature>
<evidence type="ECO:0000256" key="13">
    <source>
        <dbReference type="ARBA" id="ARBA00023136"/>
    </source>
</evidence>
<dbReference type="SUPFAM" id="SSF81653">
    <property type="entry name" value="Calcium ATPase, transduction domain A"/>
    <property type="match status" value="1"/>
</dbReference>
<dbReference type="InterPro" id="IPR023299">
    <property type="entry name" value="ATPase_P-typ_cyto_dom_N"/>
</dbReference>
<keyword evidence="12" id="KW-0406">Ion transport</keyword>
<proteinExistence type="inferred from homology"/>
<evidence type="ECO:0000256" key="6">
    <source>
        <dbReference type="ARBA" id="ARBA00022692"/>
    </source>
</evidence>
<dbReference type="FunFam" id="2.70.150.10:FF:000020">
    <property type="entry name" value="Copper-exporting P-type ATPase A"/>
    <property type="match status" value="1"/>
</dbReference>
<evidence type="ECO:0000256" key="7">
    <source>
        <dbReference type="ARBA" id="ARBA00022723"/>
    </source>
</evidence>
<comment type="caution">
    <text evidence="16">The sequence shown here is derived from an EMBL/GenBank/DDBJ whole genome shotgun (WGS) entry which is preliminary data.</text>
</comment>
<dbReference type="Gene3D" id="3.30.70.100">
    <property type="match status" value="1"/>
</dbReference>
<evidence type="ECO:0000256" key="1">
    <source>
        <dbReference type="ARBA" id="ARBA00004651"/>
    </source>
</evidence>
<dbReference type="PROSITE" id="PS01229">
    <property type="entry name" value="COF_2"/>
    <property type="match status" value="1"/>
</dbReference>
<dbReference type="Pfam" id="PF00702">
    <property type="entry name" value="Hydrolase"/>
    <property type="match status" value="1"/>
</dbReference>
<evidence type="ECO:0000256" key="4">
    <source>
        <dbReference type="ARBA" id="ARBA00022448"/>
    </source>
</evidence>
<dbReference type="SFLD" id="SFLDG00002">
    <property type="entry name" value="C1.7:_P-type_atpase_like"/>
    <property type="match status" value="1"/>
</dbReference>
<keyword evidence="13 14" id="KW-0472">Membrane</keyword>
<comment type="similarity">
    <text evidence="2 14">Belongs to the cation transport ATPase (P-type) (TC 3.A.3) family. Type IB subfamily.</text>
</comment>
<evidence type="ECO:0000256" key="14">
    <source>
        <dbReference type="RuleBase" id="RU362081"/>
    </source>
</evidence>
<dbReference type="NCBIfam" id="TIGR01511">
    <property type="entry name" value="ATPase-IB1_Cu"/>
    <property type="match status" value="1"/>
</dbReference>
<dbReference type="SFLD" id="SFLDS00003">
    <property type="entry name" value="Haloacid_Dehalogenase"/>
    <property type="match status" value="1"/>
</dbReference>
<dbReference type="PRINTS" id="PR00119">
    <property type="entry name" value="CATATPASE"/>
</dbReference>
<keyword evidence="6 14" id="KW-0812">Transmembrane</keyword>
<dbReference type="InterPro" id="IPR018303">
    <property type="entry name" value="ATPase_P-typ_P_site"/>
</dbReference>
<dbReference type="CDD" id="cd00371">
    <property type="entry name" value="HMA"/>
    <property type="match status" value="1"/>
</dbReference>
<dbReference type="SUPFAM" id="SSF55008">
    <property type="entry name" value="HMA, heavy metal-associated domain"/>
    <property type="match status" value="1"/>
</dbReference>
<feature type="transmembrane region" description="Helical" evidence="14">
    <location>
        <begin position="686"/>
        <end position="703"/>
    </location>
</feature>
<dbReference type="InterPro" id="IPR017969">
    <property type="entry name" value="Heavy-metal-associated_CS"/>
</dbReference>
<keyword evidence="8 14" id="KW-0547">Nucleotide-binding</keyword>
<feature type="transmembrane region" description="Helical" evidence="14">
    <location>
        <begin position="195"/>
        <end position="213"/>
    </location>
</feature>
<dbReference type="NCBIfam" id="TIGR01494">
    <property type="entry name" value="ATPase_P-type"/>
    <property type="match status" value="1"/>
</dbReference>
<dbReference type="PROSITE" id="PS00154">
    <property type="entry name" value="ATPASE_E1_E2"/>
    <property type="match status" value="1"/>
</dbReference>
<feature type="transmembrane region" description="Helical" evidence="14">
    <location>
        <begin position="381"/>
        <end position="403"/>
    </location>
</feature>
<dbReference type="PRINTS" id="PR00943">
    <property type="entry name" value="CUATPASE"/>
</dbReference>
<dbReference type="GO" id="GO:0005507">
    <property type="term" value="F:copper ion binding"/>
    <property type="evidence" value="ECO:0007669"/>
    <property type="project" value="TreeGrafter"/>
</dbReference>
<evidence type="ECO:0000256" key="2">
    <source>
        <dbReference type="ARBA" id="ARBA00006024"/>
    </source>
</evidence>
<accession>A0A1M3L574</accession>
<dbReference type="EMBL" id="MKVH01000003">
    <property type="protein sequence ID" value="OJX60706.1"/>
    <property type="molecule type" value="Genomic_DNA"/>
</dbReference>
<dbReference type="PROSITE" id="PS01047">
    <property type="entry name" value="HMA_1"/>
    <property type="match status" value="1"/>
</dbReference>
<dbReference type="InterPro" id="IPR059000">
    <property type="entry name" value="ATPase_P-type_domA"/>
</dbReference>
<dbReference type="InterPro" id="IPR023214">
    <property type="entry name" value="HAD_sf"/>
</dbReference>
<evidence type="ECO:0000313" key="17">
    <source>
        <dbReference type="Proteomes" id="UP000184233"/>
    </source>
</evidence>
<reference evidence="16 17" key="1">
    <citation type="submission" date="2016-09" db="EMBL/GenBank/DDBJ databases">
        <title>Genome-resolved meta-omics ties microbial dynamics to process performance in biotechnology for thiocyanate degradation.</title>
        <authorList>
            <person name="Kantor R.S."/>
            <person name="Huddy R.J."/>
            <person name="Iyer R."/>
            <person name="Thomas B.C."/>
            <person name="Brown C.T."/>
            <person name="Anantharaman K."/>
            <person name="Tringe S."/>
            <person name="Hettich R.L."/>
            <person name="Harrison S.T."/>
            <person name="Banfield J.F."/>
        </authorList>
    </citation>
    <scope>NUCLEOTIDE SEQUENCE [LARGE SCALE GENOMIC DNA]</scope>
    <source>
        <strain evidence="16">59-99</strain>
    </source>
</reference>
<evidence type="ECO:0000256" key="8">
    <source>
        <dbReference type="ARBA" id="ARBA00022741"/>
    </source>
</evidence>
<dbReference type="PANTHER" id="PTHR43520">
    <property type="entry name" value="ATP7, ISOFORM B"/>
    <property type="match status" value="1"/>
</dbReference>
<evidence type="ECO:0000256" key="9">
    <source>
        <dbReference type="ARBA" id="ARBA00022840"/>
    </source>
</evidence>
<dbReference type="Pfam" id="PF00122">
    <property type="entry name" value="E1-E2_ATPase"/>
    <property type="match status" value="1"/>
</dbReference>
<dbReference type="Gene3D" id="3.40.1110.10">
    <property type="entry name" value="Calcium-transporting ATPase, cytoplasmic domain N"/>
    <property type="match status" value="1"/>
</dbReference>
<dbReference type="CDD" id="cd02094">
    <property type="entry name" value="P-type_ATPase_Cu-like"/>
    <property type="match status" value="1"/>
</dbReference>
<dbReference type="GO" id="GO:0005524">
    <property type="term" value="F:ATP binding"/>
    <property type="evidence" value="ECO:0007669"/>
    <property type="project" value="UniProtKB-UniRule"/>
</dbReference>
<dbReference type="NCBIfam" id="TIGR01525">
    <property type="entry name" value="ATPase-IB_hvy"/>
    <property type="match status" value="1"/>
</dbReference>
<dbReference type="Gene3D" id="2.70.150.10">
    <property type="entry name" value="Calcium-transporting ATPase, cytoplasmic transduction domain A"/>
    <property type="match status" value="1"/>
</dbReference>
<dbReference type="InterPro" id="IPR001757">
    <property type="entry name" value="P_typ_ATPase"/>
</dbReference>
<dbReference type="InterPro" id="IPR036412">
    <property type="entry name" value="HAD-like_sf"/>
</dbReference>
<evidence type="ECO:0000313" key="16">
    <source>
        <dbReference type="EMBL" id="OJX60706.1"/>
    </source>
</evidence>
<keyword evidence="5 14" id="KW-1003">Cell membrane</keyword>
<keyword evidence="4" id="KW-0813">Transport</keyword>
<organism evidence="16 17">
    <name type="scientific">Candidatus Kapaibacterium thiocyanatum</name>
    <dbReference type="NCBI Taxonomy" id="1895771"/>
    <lineage>
        <taxon>Bacteria</taxon>
        <taxon>Pseudomonadati</taxon>
        <taxon>Candidatus Kapaibacteriota</taxon>
        <taxon>Candidatus Kapaibacteriia</taxon>
        <taxon>Candidatus Kapaibacteriales</taxon>
        <taxon>Candidatus Kapaibacteriaceae</taxon>
        <taxon>Candidatus Kapaibacterium</taxon>
    </lineage>
</organism>
<dbReference type="SFLD" id="SFLDF00027">
    <property type="entry name" value="p-type_atpase"/>
    <property type="match status" value="1"/>
</dbReference>
<evidence type="ECO:0000256" key="11">
    <source>
        <dbReference type="ARBA" id="ARBA00022989"/>
    </source>
</evidence>
<keyword evidence="9 14" id="KW-0067">ATP-binding</keyword>
<dbReference type="FunFam" id="3.30.70.100:FF:000005">
    <property type="entry name" value="Copper-exporting P-type ATPase A"/>
    <property type="match status" value="1"/>
</dbReference>
<evidence type="ECO:0000256" key="12">
    <source>
        <dbReference type="ARBA" id="ARBA00023065"/>
    </source>
</evidence>
<dbReference type="PANTHER" id="PTHR43520:SF8">
    <property type="entry name" value="P-TYPE CU(+) TRANSPORTER"/>
    <property type="match status" value="1"/>
</dbReference>